<keyword evidence="3" id="KW-1185">Reference proteome</keyword>
<evidence type="ECO:0000313" key="3">
    <source>
        <dbReference type="Proteomes" id="UP000641454"/>
    </source>
</evidence>
<keyword evidence="1" id="KW-0732">Signal</keyword>
<dbReference type="EMBL" id="JACRUL010000008">
    <property type="protein sequence ID" value="MBC5843899.1"/>
    <property type="molecule type" value="Genomic_DNA"/>
</dbReference>
<name>A0A923SFL7_9FLAO</name>
<feature type="signal peptide" evidence="1">
    <location>
        <begin position="1"/>
        <end position="18"/>
    </location>
</feature>
<dbReference type="InterPro" id="IPR049804">
    <property type="entry name" value="Choice_anch_L"/>
</dbReference>
<accession>A0A923SFL7</accession>
<dbReference type="Proteomes" id="UP000641454">
    <property type="component" value="Unassembled WGS sequence"/>
</dbReference>
<proteinExistence type="predicted"/>
<sequence length="1350" mass="147485">MKNLYLLLFALFSYTAFCQSITIDDSSRNADQLVQLLLGNSCTTTSNIGLSSPQSIAYFNNNSSSFPIKEGVIIRNGIAKYTEGQYNGNNMSSQVNTNSDLQLQAISNSTGQNTAITDVAYLEFDFVPMSSTFSFDFLFASNEYGEYQCGFSDVFGFFLTDLGTNVTTNLAIVPGTSDPISVKNIRDSNFNASCNSVNANLFSTSTVNSPSLSTLNMRGYTQILNASSAVIPNHSYRIRMVIGDANDSGYDSAVFLSSASFTTTIDLGPDQSICSSNTTKIQTGLTDPKYIHKWYKDGQLLATENSYELEVKSAGVYDVVINQLNSGCIIKDQIVFNELMINTPTNLTNCNQGLATYGYDLTQNNLTSLGVDTTKYEIAYYSNTADANLNRNAINTTDLSNYQSTGNETIYFKLKSKSDANWCDTLHSFNLVLENIASPKKPADLLFCDSPTGVDIKLTDNNSFILGGQDPKNYTINYYSTLEDAIANKNELSATYHITTGAKKIDVWIRMSSSTNSACYNINSFSITINPRPAVSALADVIECSSYILPLISFGDYYTLPNGNGIKLQAGDAITLSGTYYIYSGPDSNSCTNESSFNVNLISQYNVALNHCDYFQIPIPPVGQFYTKGGGPTGGGTTLNSGVKIYTSQTIYYYAEFGGSTCRDAAFDLNIMPLPDVDVLQNVSTCNSYSLPVLTNGKYYTGDQANGKLLSAGDIITSSQKIYIYNTDGSCSSQSVFQVIIIPQIKNETACGSYTLPKLAVAKYYTGPSGTGDVIASGTVLTKTTTVYTYAATSTTPNCTDNLAFTITIIPFPAVDQLNNVIRCISEPYFLPTLQNGTYFTKKNRGGKTLAPGDLITSTQTIYINNLQNGCANESSFKVEIRDLPKLTIITDVTSCKEFIIPTVVNGSFYSATGGKGRLIPPGEHITSTQTIYLYNQWPDLKTCAAENPVNINIIGLTVDKINDITVCDQYVLPELKIGEYFSSTGGKGTKLKAGDHITTTQKLFIYGQKGDRFKCEDENEFTVTIAKTPVLKPHNDIALCNQYILPALAEGNYFSEPLGTGIAYKAGDTITESKTIYVYATATSKVGCYAETSFDITIYPLQTLVLEDKAVCVDYGTGAINSPALLESGLDPKQFIVDWYFNTELVGTGPTHSTTILGLYDVVVTKITPDTGSDCSYYPTTVKVTKTSPAVAKITVSDAFTDEINLDIMDVSGFGDYLYQLDGEGEYQAHPSFGNVSSGEHYITIKDNKGSCTVTILTAIVLKYPKLFTPNNDGFNDYWNISDLATQTNSVVAIFDRYGKLLKQFKTNTVGWDGRYNNAELPSEDYWFTVQYTLDGQEKIFKSHFSLKR</sequence>
<feature type="chain" id="PRO_5037829444" evidence="1">
    <location>
        <begin position="19"/>
        <end position="1350"/>
    </location>
</feature>
<gene>
    <name evidence="2" type="ORF">H8R25_05545</name>
</gene>
<dbReference type="Pfam" id="PF13585">
    <property type="entry name" value="CHU_C"/>
    <property type="match status" value="1"/>
</dbReference>
<organism evidence="2 3">
    <name type="scientific">Flavobacterium muglaense</name>
    <dbReference type="NCBI Taxonomy" id="2764716"/>
    <lineage>
        <taxon>Bacteria</taxon>
        <taxon>Pseudomonadati</taxon>
        <taxon>Bacteroidota</taxon>
        <taxon>Flavobacteriia</taxon>
        <taxon>Flavobacteriales</taxon>
        <taxon>Flavobacteriaceae</taxon>
        <taxon>Flavobacterium</taxon>
    </lineage>
</organism>
<dbReference type="NCBIfam" id="NF038133">
    <property type="entry name" value="choice_anch_L"/>
    <property type="match status" value="1"/>
</dbReference>
<evidence type="ECO:0000313" key="2">
    <source>
        <dbReference type="EMBL" id="MBC5843899.1"/>
    </source>
</evidence>
<reference evidence="2 3" key="1">
    <citation type="submission" date="2020-08" db="EMBL/GenBank/DDBJ databases">
        <title>Description of novel Flavobacterium F-392 isolate.</title>
        <authorList>
            <person name="Saticioglu I.B."/>
            <person name="Duman M."/>
            <person name="Altun S."/>
        </authorList>
    </citation>
    <scope>NUCLEOTIDE SEQUENCE [LARGE SCALE GENOMIC DNA]</scope>
    <source>
        <strain evidence="2 3">F-392</strain>
    </source>
</reference>
<dbReference type="InterPro" id="IPR026341">
    <property type="entry name" value="T9SS_type_B"/>
</dbReference>
<comment type="caution">
    <text evidence="2">The sequence shown here is derived from an EMBL/GenBank/DDBJ whole genome shotgun (WGS) entry which is preliminary data.</text>
</comment>
<dbReference type="NCBIfam" id="TIGR04131">
    <property type="entry name" value="Bac_Flav_CTERM"/>
    <property type="match status" value="1"/>
</dbReference>
<protein>
    <submittedName>
        <fullName evidence="2">T9SS type B sorting domain-containing protein</fullName>
    </submittedName>
</protein>
<dbReference type="RefSeq" id="WP_187017567.1">
    <property type="nucleotide sequence ID" value="NZ_JACRUK010000008.1"/>
</dbReference>
<evidence type="ECO:0000256" key="1">
    <source>
        <dbReference type="SAM" id="SignalP"/>
    </source>
</evidence>